<dbReference type="RefSeq" id="WP_150894630.1">
    <property type="nucleotide sequence ID" value="NZ_VYUY01000018.1"/>
</dbReference>
<dbReference type="EMBL" id="VYUY01000018">
    <property type="protein sequence ID" value="KAA9131160.1"/>
    <property type="molecule type" value="Genomic_DNA"/>
</dbReference>
<gene>
    <name evidence="1" type="ORF">F6B40_12735</name>
</gene>
<reference evidence="2" key="1">
    <citation type="submission" date="2019-09" db="EMBL/GenBank/DDBJ databases">
        <title>Mumia zhuanghuii sp. nov. isolated from the intestinal contents of plateau pika (Ochotona curzoniae) in the Qinghai-Tibet plateau of China.</title>
        <authorList>
            <person name="Tian Z."/>
        </authorList>
    </citation>
    <scope>NUCLEOTIDE SEQUENCE [LARGE SCALE GENOMIC DNA]</scope>
    <source>
        <strain evidence="2">L-033</strain>
    </source>
</reference>
<accession>A0A5N0T8A0</accession>
<comment type="caution">
    <text evidence="1">The sequence shown here is derived from an EMBL/GenBank/DDBJ whole genome shotgun (WGS) entry which is preliminary data.</text>
</comment>
<dbReference type="AlphaFoldDB" id="A0A5N0T8A0"/>
<proteinExistence type="predicted"/>
<dbReference type="Proteomes" id="UP000326838">
    <property type="component" value="Unassembled WGS sequence"/>
</dbReference>
<keyword evidence="2" id="KW-1185">Reference proteome</keyword>
<evidence type="ECO:0000313" key="1">
    <source>
        <dbReference type="EMBL" id="KAA9131160.1"/>
    </source>
</evidence>
<evidence type="ECO:0000313" key="2">
    <source>
        <dbReference type="Proteomes" id="UP000326838"/>
    </source>
</evidence>
<sequence>MNHFRIQYRTPQWPSEIVWRTVRTARDQTDTYLLASAVWNQLGIHDRTTPVEDLLRLAVWAVANGAPADLVDFGEKGNDGQV</sequence>
<name>A0A5N0T8A0_9MICO</name>
<organism evidence="1 2">
    <name type="scientific">Microbacterium caowuchunii</name>
    <dbReference type="NCBI Taxonomy" id="2614638"/>
    <lineage>
        <taxon>Bacteria</taxon>
        <taxon>Bacillati</taxon>
        <taxon>Actinomycetota</taxon>
        <taxon>Actinomycetes</taxon>
        <taxon>Micrococcales</taxon>
        <taxon>Microbacteriaceae</taxon>
        <taxon>Microbacterium</taxon>
    </lineage>
</organism>
<protein>
    <submittedName>
        <fullName evidence="1">Uncharacterized protein</fullName>
    </submittedName>
</protein>